<evidence type="ECO:0000313" key="1">
    <source>
        <dbReference type="EMBL" id="MBB5338985.1"/>
    </source>
</evidence>
<name>A0ACC5NWP0_9BACT</name>
<proteinExistence type="predicted"/>
<accession>A0ACC5NWP0</accession>
<evidence type="ECO:0000313" key="2">
    <source>
        <dbReference type="Proteomes" id="UP000569005"/>
    </source>
</evidence>
<dbReference type="EMBL" id="JACHEA010000001">
    <property type="protein sequence ID" value="MBB5338985.1"/>
    <property type="molecule type" value="Genomic_DNA"/>
</dbReference>
<organism evidence="1 2">
    <name type="scientific">Tunturiibacter gelidiferens</name>
    <dbReference type="NCBI Taxonomy" id="3069689"/>
    <lineage>
        <taxon>Bacteria</taxon>
        <taxon>Pseudomonadati</taxon>
        <taxon>Acidobacteriota</taxon>
        <taxon>Terriglobia</taxon>
        <taxon>Terriglobales</taxon>
        <taxon>Acidobacteriaceae</taxon>
        <taxon>Tunturiibacter</taxon>
    </lineage>
</organism>
<gene>
    <name evidence="1" type="ORF">HDF13_001318</name>
</gene>
<protein>
    <submittedName>
        <fullName evidence="1">Uncharacterized protein</fullName>
    </submittedName>
</protein>
<keyword evidence="2" id="KW-1185">Reference proteome</keyword>
<sequence>MFVSYNVRDNVRNNNNLPQFQLPVTSFLTSQDLPTHLVRVGYDHIFSPTLLNHALIAFTRVLNKEGFITPSQGKDYSQLVGLPGGTGNYFPGIILNGVTGNESSRVNLGDYVDPNNNGFNSKISDNSYYVSDAISLTKGKHNLTIGGEYRYAVSISSFTNVDSGSFVFSRAQTAGTATTTANSGDGFASFLLGQVAQATVKQNFVTIRNVGQYSALYVQDEFKANKDLNLSLGLRYDVDLPFKELHNFGSQFNPTTINTGAQGTNTPRSFGARRQRRRKGRHQLALLQRLLQKRRATRRHYLVSELARSQERLLRCLQRPQCSDSPMATDLRRSACWLFLHQPDQQ</sequence>
<comment type="caution">
    <text evidence="1">The sequence shown here is derived from an EMBL/GenBank/DDBJ whole genome shotgun (WGS) entry which is preliminary data.</text>
</comment>
<dbReference type="Proteomes" id="UP000569005">
    <property type="component" value="Unassembled WGS sequence"/>
</dbReference>
<reference evidence="1" key="1">
    <citation type="submission" date="2020-08" db="EMBL/GenBank/DDBJ databases">
        <title>Genomic Encyclopedia of Type Strains, Phase IV (KMG-V): Genome sequencing to study the core and pangenomes of soil and plant-associated prokaryotes.</title>
        <authorList>
            <person name="Whitman W."/>
        </authorList>
    </citation>
    <scope>NUCLEOTIDE SEQUENCE</scope>
    <source>
        <strain evidence="1">M8UP15</strain>
    </source>
</reference>